<comment type="function">
    <text evidence="4 5">This protein binds to 23S rRNA in the presence of protein L20.</text>
</comment>
<dbReference type="InterPro" id="IPR001787">
    <property type="entry name" value="Ribosomal_bL21"/>
</dbReference>
<dbReference type="KEGG" id="gms:SOIL9_17560"/>
<keyword evidence="2 4" id="KW-0689">Ribosomal protein</keyword>
<evidence type="ECO:0000313" key="6">
    <source>
        <dbReference type="EMBL" id="VTR95958.1"/>
    </source>
</evidence>
<accession>A0A6P2D3R2</accession>
<dbReference type="GO" id="GO:0019843">
    <property type="term" value="F:rRNA binding"/>
    <property type="evidence" value="ECO:0007669"/>
    <property type="project" value="UniProtKB-UniRule"/>
</dbReference>
<dbReference type="NCBIfam" id="TIGR00061">
    <property type="entry name" value="L21"/>
    <property type="match status" value="1"/>
</dbReference>
<proteinExistence type="inferred from homology"/>
<gene>
    <name evidence="4" type="primary">rplU</name>
    <name evidence="6" type="ORF">SOIL9_17560</name>
</gene>
<keyword evidence="7" id="KW-1185">Reference proteome</keyword>
<sequence>MYAIFEDGSRQYRVEAGSTVVIDHREAELGQRLELNKVLLLSSGADTLIGRPLVEGARVLAEVVDFPRVKTITQKFRRRKASRRLKGHTQPHVRVKITHILKAGESAS</sequence>
<name>A0A6P2D3R2_9BACT</name>
<dbReference type="GO" id="GO:0005840">
    <property type="term" value="C:ribosome"/>
    <property type="evidence" value="ECO:0007669"/>
    <property type="project" value="UniProtKB-KW"/>
</dbReference>
<dbReference type="GO" id="GO:0003735">
    <property type="term" value="F:structural constituent of ribosome"/>
    <property type="evidence" value="ECO:0007669"/>
    <property type="project" value="InterPro"/>
</dbReference>
<keyword evidence="4 5" id="KW-0699">rRNA-binding</keyword>
<dbReference type="Proteomes" id="UP000464178">
    <property type="component" value="Chromosome"/>
</dbReference>
<comment type="similarity">
    <text evidence="1 4 5">Belongs to the bacterial ribosomal protein bL21 family.</text>
</comment>
<dbReference type="PANTHER" id="PTHR21349:SF0">
    <property type="entry name" value="LARGE RIBOSOMAL SUBUNIT PROTEIN BL21M"/>
    <property type="match status" value="1"/>
</dbReference>
<comment type="subunit">
    <text evidence="4">Part of the 50S ribosomal subunit. Contacts protein L20.</text>
</comment>
<evidence type="ECO:0000256" key="2">
    <source>
        <dbReference type="ARBA" id="ARBA00022980"/>
    </source>
</evidence>
<dbReference type="GO" id="GO:1990904">
    <property type="term" value="C:ribonucleoprotein complex"/>
    <property type="evidence" value="ECO:0007669"/>
    <property type="project" value="UniProtKB-KW"/>
</dbReference>
<dbReference type="InterPro" id="IPR036164">
    <property type="entry name" value="bL21-like_sf"/>
</dbReference>
<keyword evidence="4 5" id="KW-0694">RNA-binding</keyword>
<keyword evidence="3 4" id="KW-0687">Ribonucleoprotein</keyword>
<organism evidence="6 7">
    <name type="scientific">Gemmata massiliana</name>
    <dbReference type="NCBI Taxonomy" id="1210884"/>
    <lineage>
        <taxon>Bacteria</taxon>
        <taxon>Pseudomonadati</taxon>
        <taxon>Planctomycetota</taxon>
        <taxon>Planctomycetia</taxon>
        <taxon>Gemmatales</taxon>
        <taxon>Gemmataceae</taxon>
        <taxon>Gemmata</taxon>
    </lineage>
</organism>
<evidence type="ECO:0000256" key="4">
    <source>
        <dbReference type="HAMAP-Rule" id="MF_01363"/>
    </source>
</evidence>
<dbReference type="HAMAP" id="MF_01363">
    <property type="entry name" value="Ribosomal_bL21"/>
    <property type="match status" value="1"/>
</dbReference>
<dbReference type="AlphaFoldDB" id="A0A6P2D3R2"/>
<dbReference type="EMBL" id="LR593886">
    <property type="protein sequence ID" value="VTR95958.1"/>
    <property type="molecule type" value="Genomic_DNA"/>
</dbReference>
<dbReference type="GO" id="GO:0005737">
    <property type="term" value="C:cytoplasm"/>
    <property type="evidence" value="ECO:0007669"/>
    <property type="project" value="UniProtKB-ARBA"/>
</dbReference>
<evidence type="ECO:0000256" key="1">
    <source>
        <dbReference type="ARBA" id="ARBA00008563"/>
    </source>
</evidence>
<evidence type="ECO:0000256" key="3">
    <source>
        <dbReference type="ARBA" id="ARBA00023274"/>
    </source>
</evidence>
<evidence type="ECO:0000256" key="5">
    <source>
        <dbReference type="RuleBase" id="RU000562"/>
    </source>
</evidence>
<dbReference type="PANTHER" id="PTHR21349">
    <property type="entry name" value="50S RIBOSOMAL PROTEIN L21"/>
    <property type="match status" value="1"/>
</dbReference>
<dbReference type="SUPFAM" id="SSF141091">
    <property type="entry name" value="L21p-like"/>
    <property type="match status" value="1"/>
</dbReference>
<protein>
    <recommendedName>
        <fullName evidence="4">Large ribosomal subunit protein bL21</fullName>
    </recommendedName>
</protein>
<dbReference type="GO" id="GO:0006412">
    <property type="term" value="P:translation"/>
    <property type="evidence" value="ECO:0007669"/>
    <property type="project" value="UniProtKB-UniRule"/>
</dbReference>
<dbReference type="InterPro" id="IPR028909">
    <property type="entry name" value="bL21-like"/>
</dbReference>
<dbReference type="Pfam" id="PF00829">
    <property type="entry name" value="Ribosomal_L21p"/>
    <property type="match status" value="1"/>
</dbReference>
<dbReference type="RefSeq" id="WP_082840747.1">
    <property type="nucleotide sequence ID" value="NZ_LR593886.1"/>
</dbReference>
<evidence type="ECO:0000313" key="7">
    <source>
        <dbReference type="Proteomes" id="UP000464178"/>
    </source>
</evidence>
<reference evidence="6 7" key="1">
    <citation type="submission" date="2019-05" db="EMBL/GenBank/DDBJ databases">
        <authorList>
            <consortium name="Science for Life Laboratories"/>
        </authorList>
    </citation>
    <scope>NUCLEOTIDE SEQUENCE [LARGE SCALE GENOMIC DNA]</scope>
    <source>
        <strain evidence="6">Soil9</strain>
    </source>
</reference>